<sequence>MEQASHTFGDLSVGGLGYTPTSAHPHKYHLDTVPPDSCLLLVCTPPALHQDNKIAPPARCVVSCHWGMHTLQPLNLSFGRIYWEKSNFLT</sequence>
<reference evidence="1 2" key="1">
    <citation type="submission" date="2017-02" db="EMBL/GenBank/DDBJ databases">
        <authorList>
            <person name="Peterson S.W."/>
        </authorList>
    </citation>
    <scope>NUCLEOTIDE SEQUENCE [LARGE SCALE GENOMIC DNA]</scope>
    <source>
        <strain evidence="1 2">ATCC 49788</strain>
    </source>
</reference>
<evidence type="ECO:0000313" key="2">
    <source>
        <dbReference type="Proteomes" id="UP000190460"/>
    </source>
</evidence>
<protein>
    <submittedName>
        <fullName evidence="1">Uncharacterized protein</fullName>
    </submittedName>
</protein>
<accession>A0A1T4XHX2</accession>
<keyword evidence="2" id="KW-1185">Reference proteome</keyword>
<evidence type="ECO:0000313" key="1">
    <source>
        <dbReference type="EMBL" id="SKA89149.1"/>
    </source>
</evidence>
<dbReference type="STRING" id="92487.SAMN02745130_03006"/>
<gene>
    <name evidence="1" type="ORF">SAMN02745130_03006</name>
</gene>
<dbReference type="Proteomes" id="UP000190460">
    <property type="component" value="Unassembled WGS sequence"/>
</dbReference>
<proteinExistence type="predicted"/>
<name>A0A1T4XHX2_9GAMM</name>
<dbReference type="EMBL" id="FUYB01000018">
    <property type="protein sequence ID" value="SKA89149.1"/>
    <property type="molecule type" value="Genomic_DNA"/>
</dbReference>
<organism evidence="1 2">
    <name type="scientific">Thiothrix eikelboomii</name>
    <dbReference type="NCBI Taxonomy" id="92487"/>
    <lineage>
        <taxon>Bacteria</taxon>
        <taxon>Pseudomonadati</taxon>
        <taxon>Pseudomonadota</taxon>
        <taxon>Gammaproteobacteria</taxon>
        <taxon>Thiotrichales</taxon>
        <taxon>Thiotrichaceae</taxon>
        <taxon>Thiothrix</taxon>
    </lineage>
</organism>
<dbReference type="AlphaFoldDB" id="A0A1T4XHX2"/>